<dbReference type="PANTHER" id="PTHR22911">
    <property type="entry name" value="ACYL-MALONYL CONDENSING ENZYME-RELATED"/>
    <property type="match status" value="1"/>
</dbReference>
<reference evidence="8 9" key="1">
    <citation type="submission" date="2016-12" db="EMBL/GenBank/DDBJ databases">
        <title>The draft genome sequence of HSLHS2.</title>
        <authorList>
            <person name="Hu D."/>
            <person name="Wang L."/>
            <person name="Shao Z."/>
        </authorList>
    </citation>
    <scope>NUCLEOTIDE SEQUENCE [LARGE SCALE GENOMIC DNA]</scope>
    <source>
        <strain evidence="8">MCCC 1A06712</strain>
    </source>
</reference>
<dbReference type="InterPro" id="IPR037185">
    <property type="entry name" value="EmrE-like"/>
</dbReference>
<evidence type="ECO:0000313" key="9">
    <source>
        <dbReference type="Proteomes" id="UP000194664"/>
    </source>
</evidence>
<organism evidence="8 9">
    <name type="scientific">Marivivens niveibacter</name>
    <dbReference type="NCBI Taxonomy" id="1930667"/>
    <lineage>
        <taxon>Bacteria</taxon>
        <taxon>Pseudomonadati</taxon>
        <taxon>Pseudomonadota</taxon>
        <taxon>Alphaproteobacteria</taxon>
        <taxon>Rhodobacterales</taxon>
        <taxon>Paracoccaceae</taxon>
        <taxon>Marivivens group</taxon>
        <taxon>Marivivens</taxon>
    </lineage>
</organism>
<sequence>MENVRGAILMSLAMAGFAIEDMFIKLTKDFGMPTGQVLAVLGLMGGMVYWAFMAHKGIPLITRKLTDRGVMIRNLGEFVGTGCYVLAFTGGALSSASAVMQALPLFVTMGAAIFLGQQVGWRRWTAIGIGFIGVLMVIQPGGENFDPYLALAFVGVLGMAGRDVQTRALHGEIHSLQIAAWGFFTIVPLGIAVMAAQNTAPILPTSTQWALLVGATVIGTGAYYMLIMASRLGDMAVIAPFRYTRIVFALIVGIVVFDEADQINSLMLIGVLIIITSGIYTFYRQYLSRHASL</sequence>
<comment type="similarity">
    <text evidence="2">Belongs to the drug/metabolite transporter (DMT) superfamily. 10 TMS drug/metabolite exporter (DME) (TC 2.A.7.3) family.</text>
</comment>
<feature type="transmembrane region" description="Helical" evidence="6">
    <location>
        <begin position="7"/>
        <end position="24"/>
    </location>
</feature>
<evidence type="ECO:0000313" key="8">
    <source>
        <dbReference type="EMBL" id="OUD10908.1"/>
    </source>
</evidence>
<feature type="domain" description="EamA" evidence="7">
    <location>
        <begin position="5"/>
        <end position="138"/>
    </location>
</feature>
<evidence type="ECO:0000256" key="3">
    <source>
        <dbReference type="ARBA" id="ARBA00022692"/>
    </source>
</evidence>
<feature type="transmembrane region" description="Helical" evidence="6">
    <location>
        <begin position="124"/>
        <end position="142"/>
    </location>
</feature>
<evidence type="ECO:0000256" key="6">
    <source>
        <dbReference type="SAM" id="Phobius"/>
    </source>
</evidence>
<evidence type="ECO:0000256" key="1">
    <source>
        <dbReference type="ARBA" id="ARBA00004141"/>
    </source>
</evidence>
<evidence type="ECO:0000259" key="7">
    <source>
        <dbReference type="Pfam" id="PF00892"/>
    </source>
</evidence>
<feature type="transmembrane region" description="Helical" evidence="6">
    <location>
        <begin position="263"/>
        <end position="283"/>
    </location>
</feature>
<keyword evidence="3 6" id="KW-0812">Transmembrane</keyword>
<feature type="transmembrane region" description="Helical" evidence="6">
    <location>
        <begin position="99"/>
        <end position="117"/>
    </location>
</feature>
<name>A0A251X3F3_9RHOB</name>
<dbReference type="AlphaFoldDB" id="A0A251X3F3"/>
<dbReference type="PANTHER" id="PTHR22911:SF6">
    <property type="entry name" value="SOLUTE CARRIER FAMILY 35 MEMBER G1"/>
    <property type="match status" value="1"/>
</dbReference>
<feature type="transmembrane region" description="Helical" evidence="6">
    <location>
        <begin position="239"/>
        <end position="257"/>
    </location>
</feature>
<comment type="caution">
    <text evidence="8">The sequence shown here is derived from an EMBL/GenBank/DDBJ whole genome shotgun (WGS) entry which is preliminary data.</text>
</comment>
<gene>
    <name evidence="8" type="ORF">BVC71_05430</name>
</gene>
<keyword evidence="5 6" id="KW-0472">Membrane</keyword>
<feature type="transmembrane region" description="Helical" evidence="6">
    <location>
        <begin position="36"/>
        <end position="54"/>
    </location>
</feature>
<dbReference type="InterPro" id="IPR000620">
    <property type="entry name" value="EamA_dom"/>
</dbReference>
<evidence type="ECO:0000256" key="5">
    <source>
        <dbReference type="ARBA" id="ARBA00023136"/>
    </source>
</evidence>
<dbReference type="SUPFAM" id="SSF103481">
    <property type="entry name" value="Multidrug resistance efflux transporter EmrE"/>
    <property type="match status" value="2"/>
</dbReference>
<keyword evidence="4 6" id="KW-1133">Transmembrane helix</keyword>
<accession>A0A251X3F3</accession>
<evidence type="ECO:0000256" key="2">
    <source>
        <dbReference type="ARBA" id="ARBA00009853"/>
    </source>
</evidence>
<dbReference type="OrthoDB" id="7165334at2"/>
<evidence type="ECO:0000256" key="4">
    <source>
        <dbReference type="ARBA" id="ARBA00022989"/>
    </source>
</evidence>
<feature type="domain" description="EamA" evidence="7">
    <location>
        <begin position="149"/>
        <end position="277"/>
    </location>
</feature>
<feature type="transmembrane region" description="Helical" evidence="6">
    <location>
        <begin position="208"/>
        <end position="227"/>
    </location>
</feature>
<protein>
    <recommendedName>
        <fullName evidence="7">EamA domain-containing protein</fullName>
    </recommendedName>
</protein>
<dbReference type="RefSeq" id="WP_086450549.1">
    <property type="nucleotide sequence ID" value="NZ_MSPP01000001.1"/>
</dbReference>
<dbReference type="EMBL" id="MSPP01000001">
    <property type="protein sequence ID" value="OUD10908.1"/>
    <property type="molecule type" value="Genomic_DNA"/>
</dbReference>
<comment type="subcellular location">
    <subcellularLocation>
        <location evidence="1">Membrane</location>
        <topology evidence="1">Multi-pass membrane protein</topology>
    </subcellularLocation>
</comment>
<dbReference type="Pfam" id="PF00892">
    <property type="entry name" value="EamA"/>
    <property type="match status" value="2"/>
</dbReference>
<feature type="transmembrane region" description="Helical" evidence="6">
    <location>
        <begin position="176"/>
        <end position="196"/>
    </location>
</feature>
<proteinExistence type="inferred from homology"/>
<dbReference type="GO" id="GO:0016020">
    <property type="term" value="C:membrane"/>
    <property type="evidence" value="ECO:0007669"/>
    <property type="project" value="UniProtKB-SubCell"/>
</dbReference>
<keyword evidence="9" id="KW-1185">Reference proteome</keyword>
<dbReference type="Proteomes" id="UP000194664">
    <property type="component" value="Unassembled WGS sequence"/>
</dbReference>
<feature type="transmembrane region" description="Helical" evidence="6">
    <location>
        <begin position="75"/>
        <end position="93"/>
    </location>
</feature>
<dbReference type="Gene3D" id="1.10.3730.20">
    <property type="match status" value="1"/>
</dbReference>